<feature type="transmembrane region" description="Helical" evidence="6">
    <location>
        <begin position="6"/>
        <end position="28"/>
    </location>
</feature>
<evidence type="ECO:0000313" key="7">
    <source>
        <dbReference type="EMBL" id="CAB4367876.1"/>
    </source>
</evidence>
<keyword evidence="4 6" id="KW-1133">Transmembrane helix</keyword>
<proteinExistence type="predicted"/>
<evidence type="ECO:0000313" key="9">
    <source>
        <dbReference type="EMBL" id="CAB5056012.1"/>
    </source>
</evidence>
<feature type="transmembrane region" description="Helical" evidence="6">
    <location>
        <begin position="91"/>
        <end position="109"/>
    </location>
</feature>
<organism evidence="7">
    <name type="scientific">freshwater metagenome</name>
    <dbReference type="NCBI Taxonomy" id="449393"/>
    <lineage>
        <taxon>unclassified sequences</taxon>
        <taxon>metagenomes</taxon>
        <taxon>ecological metagenomes</taxon>
    </lineage>
</organism>
<dbReference type="EMBL" id="CAFBQH010000112">
    <property type="protein sequence ID" value="CAB5056012.1"/>
    <property type="molecule type" value="Genomic_DNA"/>
</dbReference>
<feature type="transmembrane region" description="Helical" evidence="6">
    <location>
        <begin position="193"/>
        <end position="210"/>
    </location>
</feature>
<gene>
    <name evidence="8" type="ORF">UFOPK2870_00881</name>
    <name evidence="7" type="ORF">UFOPK4179_00668</name>
    <name evidence="9" type="ORF">UFOPK4293_01443</name>
</gene>
<dbReference type="EMBL" id="CAETWZ010000051">
    <property type="protein sequence ID" value="CAB4367876.1"/>
    <property type="molecule type" value="Genomic_DNA"/>
</dbReference>
<keyword evidence="3 6" id="KW-0812">Transmembrane</keyword>
<reference evidence="7" key="1">
    <citation type="submission" date="2020-05" db="EMBL/GenBank/DDBJ databases">
        <authorList>
            <person name="Chiriac C."/>
            <person name="Salcher M."/>
            <person name="Ghai R."/>
            <person name="Kavagutti S V."/>
        </authorList>
    </citation>
    <scope>NUCLEOTIDE SEQUENCE</scope>
</reference>
<sequence length="312" mass="32776">MNSNIWVLASADSVAIATTLILAALGALFTERAGVLNLGIEGILLTSAITSFLTADASGSIWLGLIVGSLVGALLASIHALLSVVLRANQIVAGLALVIFGTGLANFLGKPAEGKTVSTIIRPLSFGPLSDIPLIGPVVFQQDIITYASIVIAILSSLYLFRSRPGLELRATGDDPATVDAQGLSVASIRIRYTLFGGLLVGLGGSWLMLAQSAAWHQAATTNGVGWIALALVVFAGWRPMRLIFGAILFGFTLQLPFTLQAEQITFIPSALMQMLPYLATLIALIALSRPSTRNKLGAPKSLGIPFVRDER</sequence>
<name>A0A6J6AG49_9ZZZZ</name>
<evidence type="ECO:0000256" key="5">
    <source>
        <dbReference type="ARBA" id="ARBA00023136"/>
    </source>
</evidence>
<evidence type="ECO:0000256" key="1">
    <source>
        <dbReference type="ARBA" id="ARBA00004651"/>
    </source>
</evidence>
<keyword evidence="5 6" id="KW-0472">Membrane</keyword>
<evidence type="ECO:0000256" key="6">
    <source>
        <dbReference type="SAM" id="Phobius"/>
    </source>
</evidence>
<dbReference type="PANTHER" id="PTHR43370">
    <property type="entry name" value="SUGAR ABC TRANSPORTER INTEGRAL MEMBRANE PROTEIN-RELATED"/>
    <property type="match status" value="1"/>
</dbReference>
<evidence type="ECO:0000256" key="2">
    <source>
        <dbReference type="ARBA" id="ARBA00022475"/>
    </source>
</evidence>
<feature type="transmembrane region" description="Helical" evidence="6">
    <location>
        <begin position="216"/>
        <end position="236"/>
    </location>
</feature>
<dbReference type="PANTHER" id="PTHR43370:SF2">
    <property type="entry name" value="ABC TRANSPORTER PERMEASE PROTEIN"/>
    <property type="match status" value="1"/>
</dbReference>
<dbReference type="InterPro" id="IPR001851">
    <property type="entry name" value="ABC_transp_permease"/>
</dbReference>
<dbReference type="Pfam" id="PF02653">
    <property type="entry name" value="BPD_transp_2"/>
    <property type="match status" value="1"/>
</dbReference>
<comment type="subcellular location">
    <subcellularLocation>
        <location evidence="1">Cell membrane</location>
        <topology evidence="1">Multi-pass membrane protein</topology>
    </subcellularLocation>
</comment>
<dbReference type="GO" id="GO:0022857">
    <property type="term" value="F:transmembrane transporter activity"/>
    <property type="evidence" value="ECO:0007669"/>
    <property type="project" value="InterPro"/>
</dbReference>
<feature type="transmembrane region" description="Helical" evidence="6">
    <location>
        <begin position="243"/>
        <end position="260"/>
    </location>
</feature>
<feature type="transmembrane region" description="Helical" evidence="6">
    <location>
        <begin position="266"/>
        <end position="288"/>
    </location>
</feature>
<feature type="transmembrane region" description="Helical" evidence="6">
    <location>
        <begin position="144"/>
        <end position="161"/>
    </location>
</feature>
<evidence type="ECO:0000256" key="3">
    <source>
        <dbReference type="ARBA" id="ARBA00022692"/>
    </source>
</evidence>
<dbReference type="GO" id="GO:0005886">
    <property type="term" value="C:plasma membrane"/>
    <property type="evidence" value="ECO:0007669"/>
    <property type="project" value="UniProtKB-SubCell"/>
</dbReference>
<dbReference type="CDD" id="cd06580">
    <property type="entry name" value="TM_PBP1_transp_TpRbsC_like"/>
    <property type="match status" value="1"/>
</dbReference>
<dbReference type="EMBL" id="CAEZZL010000066">
    <property type="protein sequence ID" value="CAB4764157.1"/>
    <property type="molecule type" value="Genomic_DNA"/>
</dbReference>
<feature type="transmembrane region" description="Helical" evidence="6">
    <location>
        <begin position="35"/>
        <end position="55"/>
    </location>
</feature>
<dbReference type="AlphaFoldDB" id="A0A6J6AG49"/>
<evidence type="ECO:0000313" key="8">
    <source>
        <dbReference type="EMBL" id="CAB4764157.1"/>
    </source>
</evidence>
<feature type="transmembrane region" description="Helical" evidence="6">
    <location>
        <begin position="61"/>
        <end position="84"/>
    </location>
</feature>
<keyword evidence="2" id="KW-1003">Cell membrane</keyword>
<protein>
    <submittedName>
        <fullName evidence="7">Unannotated protein</fullName>
    </submittedName>
</protein>
<evidence type="ECO:0000256" key="4">
    <source>
        <dbReference type="ARBA" id="ARBA00022989"/>
    </source>
</evidence>
<accession>A0A6J6AG49</accession>